<proteinExistence type="predicted"/>
<organism evidence="1 2">
    <name type="scientific">Orchesella dallaii</name>
    <dbReference type="NCBI Taxonomy" id="48710"/>
    <lineage>
        <taxon>Eukaryota</taxon>
        <taxon>Metazoa</taxon>
        <taxon>Ecdysozoa</taxon>
        <taxon>Arthropoda</taxon>
        <taxon>Hexapoda</taxon>
        <taxon>Collembola</taxon>
        <taxon>Entomobryomorpha</taxon>
        <taxon>Entomobryoidea</taxon>
        <taxon>Orchesellidae</taxon>
        <taxon>Orchesellinae</taxon>
        <taxon>Orchesella</taxon>
    </lineage>
</organism>
<reference evidence="1 2" key="1">
    <citation type="submission" date="2024-08" db="EMBL/GenBank/DDBJ databases">
        <authorList>
            <person name="Cucini C."/>
            <person name="Frati F."/>
        </authorList>
    </citation>
    <scope>NUCLEOTIDE SEQUENCE [LARGE SCALE GENOMIC DNA]</scope>
</reference>
<sequence length="137" mass="14826">MEPLSVRVALVLLAAAFLASTSTMVAVSARYLPTRSQEDRLERLRELLKDLFDSDYDHRSYPLADVSVIPERAAIFKRSAGLTYAPGTLNGHDLVKGLMSRNGALSTSSAAGGNGLVQISPAMLDSPYGDQERKVMK</sequence>
<name>A0ABP1QAQ4_9HEXA</name>
<dbReference type="Proteomes" id="UP001642540">
    <property type="component" value="Unassembled WGS sequence"/>
</dbReference>
<dbReference type="EMBL" id="CAXLJM020000027">
    <property type="protein sequence ID" value="CAL8095983.1"/>
    <property type="molecule type" value="Genomic_DNA"/>
</dbReference>
<evidence type="ECO:0000313" key="2">
    <source>
        <dbReference type="Proteomes" id="UP001642540"/>
    </source>
</evidence>
<evidence type="ECO:0000313" key="1">
    <source>
        <dbReference type="EMBL" id="CAL8095983.1"/>
    </source>
</evidence>
<gene>
    <name evidence="1" type="ORF">ODALV1_LOCUS9230</name>
</gene>
<comment type="caution">
    <text evidence="1">The sequence shown here is derived from an EMBL/GenBank/DDBJ whole genome shotgun (WGS) entry which is preliminary data.</text>
</comment>
<accession>A0ABP1QAQ4</accession>
<protein>
    <submittedName>
        <fullName evidence="1">Uncharacterized protein</fullName>
    </submittedName>
</protein>
<keyword evidence="2" id="KW-1185">Reference proteome</keyword>